<reference evidence="1" key="1">
    <citation type="submission" date="2022-03" db="EMBL/GenBank/DDBJ databases">
        <title>Description of Abyssus ytuae gen. nov., sp. nov., a novel member of the family Flavobacteriaceae isolated from the sediment of Mariana Trench.</title>
        <authorList>
            <person name="Zhang J."/>
            <person name="Xu X."/>
        </authorList>
    </citation>
    <scope>NUCLEOTIDE SEQUENCE</scope>
    <source>
        <strain evidence="1">MT3330</strain>
    </source>
</reference>
<dbReference type="Proteomes" id="UP000831290">
    <property type="component" value="Chromosome"/>
</dbReference>
<dbReference type="RefSeq" id="WP_255841296.1">
    <property type="nucleotide sequence ID" value="NZ_CP094358.1"/>
</dbReference>
<accession>A0A9E7CSE2</accession>
<dbReference type="PROSITE" id="PS51257">
    <property type="entry name" value="PROKAR_LIPOPROTEIN"/>
    <property type="match status" value="1"/>
</dbReference>
<sequence>MRNQKIKQILTAVFPVLVFTLLVSCKGDKQKEEVTSEIDMDESLEQASSEINETQPEKTYHTLVAGFIECKSNATERSHCRNEITKIISEKYNIDDFRDGTQSFVIYDSIQPLIKRSNKWKSIGLATNQEVLDKALEHTNKGGLSLIIDTSNSYGHVVMILPGESYPSGSWNLKLPPVLSLLNPQPESSFFGKPLSFAFKRSDDLQVFIRE</sequence>
<evidence type="ECO:0008006" key="3">
    <source>
        <dbReference type="Google" id="ProtNLM"/>
    </source>
</evidence>
<organism evidence="1 2">
    <name type="scientific">Abyssalbus ytuae</name>
    <dbReference type="NCBI Taxonomy" id="2926907"/>
    <lineage>
        <taxon>Bacteria</taxon>
        <taxon>Pseudomonadati</taxon>
        <taxon>Bacteroidota</taxon>
        <taxon>Flavobacteriia</taxon>
        <taxon>Flavobacteriales</taxon>
        <taxon>Flavobacteriaceae</taxon>
        <taxon>Abyssalbus</taxon>
    </lineage>
</organism>
<dbReference type="KEGG" id="fbm:MQE35_10345"/>
<evidence type="ECO:0000313" key="2">
    <source>
        <dbReference type="Proteomes" id="UP000831290"/>
    </source>
</evidence>
<proteinExistence type="predicted"/>
<evidence type="ECO:0000313" key="1">
    <source>
        <dbReference type="EMBL" id="UOB16136.1"/>
    </source>
</evidence>
<dbReference type="AlphaFoldDB" id="A0A9E7CSE2"/>
<dbReference type="EMBL" id="CP094358">
    <property type="protein sequence ID" value="UOB16136.1"/>
    <property type="molecule type" value="Genomic_DNA"/>
</dbReference>
<keyword evidence="2" id="KW-1185">Reference proteome</keyword>
<name>A0A9E7CSE2_9FLAO</name>
<gene>
    <name evidence="1" type="ORF">MQE35_10345</name>
</gene>
<protein>
    <recommendedName>
        <fullName evidence="3">Lipoprotein</fullName>
    </recommendedName>
</protein>